<keyword evidence="1 6" id="KW-0489">Methyltransferase</keyword>
<accession>H2CDV3</accession>
<feature type="compositionally biased region" description="Basic and acidic residues" evidence="4">
    <location>
        <begin position="20"/>
        <end position="36"/>
    </location>
</feature>
<dbReference type="Pfam" id="PF08241">
    <property type="entry name" value="Methyltransf_11"/>
    <property type="match status" value="1"/>
</dbReference>
<protein>
    <submittedName>
        <fullName evidence="6">Methyltransferase type 11</fullName>
    </submittedName>
</protein>
<evidence type="ECO:0000259" key="5">
    <source>
        <dbReference type="Pfam" id="PF08241"/>
    </source>
</evidence>
<dbReference type="AlphaFoldDB" id="H2CDV3"/>
<dbReference type="CDD" id="cd02440">
    <property type="entry name" value="AdoMet_MTases"/>
    <property type="match status" value="1"/>
</dbReference>
<evidence type="ECO:0000256" key="4">
    <source>
        <dbReference type="SAM" id="MobiDB-lite"/>
    </source>
</evidence>
<dbReference type="Proteomes" id="UP000005737">
    <property type="component" value="Unassembled WGS sequence"/>
</dbReference>
<dbReference type="Gene3D" id="3.40.50.150">
    <property type="entry name" value="Vaccinia Virus protein VP39"/>
    <property type="match status" value="1"/>
</dbReference>
<dbReference type="EMBL" id="JH597773">
    <property type="protein sequence ID" value="EHQ05472.1"/>
    <property type="molecule type" value="Genomic_DNA"/>
</dbReference>
<keyword evidence="7" id="KW-1185">Reference proteome</keyword>
<evidence type="ECO:0000313" key="6">
    <source>
        <dbReference type="EMBL" id="EHQ05472.1"/>
    </source>
</evidence>
<proteinExistence type="predicted"/>
<dbReference type="InterPro" id="IPR029063">
    <property type="entry name" value="SAM-dependent_MTases_sf"/>
</dbReference>
<dbReference type="HOGENOM" id="CLU_049749_1_0_12"/>
<name>H2CDV3_9LEPT</name>
<dbReference type="SUPFAM" id="SSF53335">
    <property type="entry name" value="S-adenosyl-L-methionine-dependent methyltransferases"/>
    <property type="match status" value="1"/>
</dbReference>
<feature type="domain" description="Methyltransferase type 11" evidence="5">
    <location>
        <begin position="90"/>
        <end position="193"/>
    </location>
</feature>
<dbReference type="RefSeq" id="WP_002770136.1">
    <property type="nucleotide sequence ID" value="NZ_JH597773.1"/>
</dbReference>
<evidence type="ECO:0000313" key="7">
    <source>
        <dbReference type="Proteomes" id="UP000005737"/>
    </source>
</evidence>
<dbReference type="GO" id="GO:0008757">
    <property type="term" value="F:S-adenosylmethionine-dependent methyltransferase activity"/>
    <property type="evidence" value="ECO:0007669"/>
    <property type="project" value="InterPro"/>
</dbReference>
<dbReference type="PANTHER" id="PTHR43464">
    <property type="entry name" value="METHYLTRANSFERASE"/>
    <property type="match status" value="1"/>
</dbReference>
<feature type="region of interest" description="Disordered" evidence="4">
    <location>
        <begin position="1"/>
        <end position="48"/>
    </location>
</feature>
<sequence length="302" mass="33714">MKPGKPHSNQKPFQKPSYKKSPEKSPDLKKPTDHRRSTAQRRTPDRSTAWDAQAAWYDRLVGEDGSDYHKEVVLPGAMQLLAANAGERILDLGCGQGVFCRQLAAAGIEVTGVDLSSELIAKARRYETESHLNRHADTRIDYRIEDACALPADLRAGSYDGAVSILAAGNMESIDGFFEGAAQAVKKGGRLVVVIMHPCFRIPRQSHWQFDEAKKLQYRRVDRYLSSLAIPIVTHPGKRDSSYTTMFHRPLHEIVSSASRAGWMITALEEWTSNRRSVGAKAKAENRAREEFPLFLALRAVT</sequence>
<dbReference type="InterPro" id="IPR013216">
    <property type="entry name" value="Methyltransf_11"/>
</dbReference>
<evidence type="ECO:0000256" key="2">
    <source>
        <dbReference type="ARBA" id="ARBA00022679"/>
    </source>
</evidence>
<keyword evidence="3" id="KW-0949">S-adenosyl-L-methionine</keyword>
<dbReference type="PANTHER" id="PTHR43464:SF19">
    <property type="entry name" value="UBIQUINONE BIOSYNTHESIS O-METHYLTRANSFERASE, MITOCHONDRIAL"/>
    <property type="match status" value="1"/>
</dbReference>
<organism evidence="6 7">
    <name type="scientific">Leptonema illini DSM 21528</name>
    <dbReference type="NCBI Taxonomy" id="929563"/>
    <lineage>
        <taxon>Bacteria</taxon>
        <taxon>Pseudomonadati</taxon>
        <taxon>Spirochaetota</taxon>
        <taxon>Spirochaetia</taxon>
        <taxon>Leptospirales</taxon>
        <taxon>Leptospiraceae</taxon>
        <taxon>Leptonema</taxon>
    </lineage>
</organism>
<reference evidence="6 7" key="1">
    <citation type="submission" date="2011-10" db="EMBL/GenBank/DDBJ databases">
        <title>The Improved High-Quality Draft genome of Leptonema illini DSM 21528.</title>
        <authorList>
            <consortium name="US DOE Joint Genome Institute (JGI-PGF)"/>
            <person name="Lucas S."/>
            <person name="Copeland A."/>
            <person name="Lapidus A."/>
            <person name="Glavina del Rio T."/>
            <person name="Dalin E."/>
            <person name="Tice H."/>
            <person name="Bruce D."/>
            <person name="Goodwin L."/>
            <person name="Pitluck S."/>
            <person name="Peters L."/>
            <person name="Mikhailova N."/>
            <person name="Held B."/>
            <person name="Kyrpides N."/>
            <person name="Mavromatis K."/>
            <person name="Ivanova N."/>
            <person name="Markowitz V."/>
            <person name="Cheng J.-F."/>
            <person name="Hugenholtz P."/>
            <person name="Woyke T."/>
            <person name="Wu D."/>
            <person name="Gronow S."/>
            <person name="Wellnitz S."/>
            <person name="Brambilla E.-M."/>
            <person name="Klenk H.-P."/>
            <person name="Eisen J.A."/>
        </authorList>
    </citation>
    <scope>NUCLEOTIDE SEQUENCE [LARGE SCALE GENOMIC DNA]</scope>
    <source>
        <strain evidence="6 7">DSM 21528</strain>
    </source>
</reference>
<gene>
    <name evidence="6" type="ORF">Lepil_0771</name>
</gene>
<keyword evidence="2 6" id="KW-0808">Transferase</keyword>
<dbReference type="STRING" id="183.GCA_002009735_00885"/>
<dbReference type="GO" id="GO:0032259">
    <property type="term" value="P:methylation"/>
    <property type="evidence" value="ECO:0007669"/>
    <property type="project" value="UniProtKB-KW"/>
</dbReference>
<evidence type="ECO:0000256" key="3">
    <source>
        <dbReference type="ARBA" id="ARBA00022691"/>
    </source>
</evidence>
<evidence type="ECO:0000256" key="1">
    <source>
        <dbReference type="ARBA" id="ARBA00022603"/>
    </source>
</evidence>